<reference evidence="2 3" key="1">
    <citation type="submission" date="2016-10" db="EMBL/GenBank/DDBJ databases">
        <authorList>
            <person name="de Groot N.N."/>
        </authorList>
    </citation>
    <scope>NUCLEOTIDE SEQUENCE [LARGE SCALE GENOMIC DNA]</scope>
    <source>
        <strain evidence="2 3">DSM 26000</strain>
    </source>
</reference>
<gene>
    <name evidence="2" type="ORF">SAMN05443292_2449</name>
</gene>
<dbReference type="Gene3D" id="3.40.50.2000">
    <property type="entry name" value="Glycogen Phosphorylase B"/>
    <property type="match status" value="1"/>
</dbReference>
<feature type="domain" description="Spore protein YkvP/CgeB glycosyl transferase-like" evidence="1">
    <location>
        <begin position="186"/>
        <end position="287"/>
    </location>
</feature>
<dbReference type="EMBL" id="FOQT01000004">
    <property type="protein sequence ID" value="SFI40542.1"/>
    <property type="molecule type" value="Genomic_DNA"/>
</dbReference>
<organism evidence="2 3">
    <name type="scientific">Halpernia frigidisoli</name>
    <dbReference type="NCBI Taxonomy" id="1125876"/>
    <lineage>
        <taxon>Bacteria</taxon>
        <taxon>Pseudomonadati</taxon>
        <taxon>Bacteroidota</taxon>
        <taxon>Flavobacteriia</taxon>
        <taxon>Flavobacteriales</taxon>
        <taxon>Weeksellaceae</taxon>
        <taxon>Chryseobacterium group</taxon>
        <taxon>Halpernia</taxon>
    </lineage>
</organism>
<keyword evidence="3" id="KW-1185">Reference proteome</keyword>
<accession>A0A1I3HY23</accession>
<sequence length="323" mass="38386">MKICIISFDFWNYDEHIAATLRKKGIEAHHINIGAYKHKNFSAKITNTFSKVFLQKNIKNERRQQFILEELKKLGHQDQILIINPELIEEKFHLEIKKFTSRYIAYLYDSLARCPAESILHLFHTIYSFDSEDVRKYGFTKINNYNYLEKLKSEKKPEFDLVYLASYDERLKALYKITAKLEKLGLTYQYVIVGKKTWKKNLLKMVSFTGESISKKYQTRRVQQKNIPTFYQKGNVLLDLVRENQSGLSFRIFEAMALGKKIITDNEALKNYDFYKPENILILNKDLSNLNSMFFETLYEPLSDDIYKKYSLDNWVETVFKLK</sequence>
<evidence type="ECO:0000313" key="3">
    <source>
        <dbReference type="Proteomes" id="UP000198931"/>
    </source>
</evidence>
<dbReference type="AlphaFoldDB" id="A0A1I3HY23"/>
<dbReference type="RefSeq" id="WP_090081067.1">
    <property type="nucleotide sequence ID" value="NZ_FOQT01000004.1"/>
</dbReference>
<dbReference type="Pfam" id="PF13524">
    <property type="entry name" value="Glyco_trans_1_2"/>
    <property type="match status" value="1"/>
</dbReference>
<evidence type="ECO:0000259" key="1">
    <source>
        <dbReference type="Pfam" id="PF13524"/>
    </source>
</evidence>
<evidence type="ECO:0000313" key="2">
    <source>
        <dbReference type="EMBL" id="SFI40542.1"/>
    </source>
</evidence>
<dbReference type="InterPro" id="IPR055259">
    <property type="entry name" value="YkvP/CgeB_Glyco_trans-like"/>
</dbReference>
<dbReference type="OrthoDB" id="3251881at2"/>
<dbReference type="Proteomes" id="UP000198931">
    <property type="component" value="Unassembled WGS sequence"/>
</dbReference>
<protein>
    <recommendedName>
        <fullName evidence="1">Spore protein YkvP/CgeB glycosyl transferase-like domain-containing protein</fullName>
    </recommendedName>
</protein>
<name>A0A1I3HY23_9FLAO</name>
<dbReference type="STRING" id="1125876.SAMN05443292_2449"/>
<proteinExistence type="predicted"/>